<dbReference type="Proteomes" id="UP000740883">
    <property type="component" value="Unassembled WGS sequence"/>
</dbReference>
<evidence type="ECO:0008006" key="3">
    <source>
        <dbReference type="Google" id="ProtNLM"/>
    </source>
</evidence>
<proteinExistence type="predicted"/>
<evidence type="ECO:0000313" key="1">
    <source>
        <dbReference type="EMBL" id="KAF9758241.1"/>
    </source>
</evidence>
<comment type="caution">
    <text evidence="1">The sequence shown here is derived from an EMBL/GenBank/DDBJ whole genome shotgun (WGS) entry which is preliminary data.</text>
</comment>
<organism evidence="1 2">
    <name type="scientific">Nosema granulosis</name>
    <dbReference type="NCBI Taxonomy" id="83296"/>
    <lineage>
        <taxon>Eukaryota</taxon>
        <taxon>Fungi</taxon>
        <taxon>Fungi incertae sedis</taxon>
        <taxon>Microsporidia</taxon>
        <taxon>Nosematidae</taxon>
        <taxon>Nosema</taxon>
    </lineage>
</organism>
<dbReference type="EMBL" id="SBJO01000672">
    <property type="protein sequence ID" value="KAF9758241.1"/>
    <property type="molecule type" value="Genomic_DNA"/>
</dbReference>
<reference evidence="1 2" key="1">
    <citation type="journal article" date="2020" name="Genome Biol. Evol.">
        <title>Comparative genomics of strictly vertically transmitted, feminizing microsporidia endosymbionts of amphipod crustaceans.</title>
        <authorList>
            <person name="Cormier A."/>
            <person name="Chebbi M.A."/>
            <person name="Giraud I."/>
            <person name="Wattier R."/>
            <person name="Teixeira M."/>
            <person name="Gilbert C."/>
            <person name="Rigaud T."/>
            <person name="Cordaux R."/>
        </authorList>
    </citation>
    <scope>NUCLEOTIDE SEQUENCE [LARGE SCALE GENOMIC DNA]</scope>
    <source>
        <strain evidence="1 2">Ou3-Ou53</strain>
    </source>
</reference>
<dbReference type="AlphaFoldDB" id="A0A9P6KXE1"/>
<keyword evidence="2" id="KW-1185">Reference proteome</keyword>
<sequence length="105" mass="12178">MVFQNEVEGRCLLSENQLGTVRRVQGAKEQAFINLAINKHNMNNLKTSWIGVKKAFDSVEHYYLIVYISKLNLPTWVNDFIHTITSLWKLSIRGNGKEILEKKIM</sequence>
<name>A0A9P6KXE1_9MICR</name>
<evidence type="ECO:0000313" key="2">
    <source>
        <dbReference type="Proteomes" id="UP000740883"/>
    </source>
</evidence>
<protein>
    <recommendedName>
        <fullName evidence="3">Reverse transcriptase domain-containing protein</fullName>
    </recommendedName>
</protein>
<dbReference type="OrthoDB" id="2191886at2759"/>
<gene>
    <name evidence="1" type="ORF">NGRA_3208</name>
</gene>
<accession>A0A9P6KXE1</accession>